<dbReference type="AlphaFoldDB" id="Q9KGL4"/>
<dbReference type="InterPro" id="IPR029063">
    <property type="entry name" value="SAM-dependent_MTases_sf"/>
</dbReference>
<proteinExistence type="predicted"/>
<organism evidence="2 3">
    <name type="scientific">Halalkalibacterium halodurans (strain ATCC BAA-125 / DSM 18197 / FERM 7344 / JCM 9153 / C-125)</name>
    <name type="common">Bacillus halodurans</name>
    <dbReference type="NCBI Taxonomy" id="272558"/>
    <lineage>
        <taxon>Bacteria</taxon>
        <taxon>Bacillati</taxon>
        <taxon>Bacillota</taxon>
        <taxon>Bacilli</taxon>
        <taxon>Bacillales</taxon>
        <taxon>Bacillaceae</taxon>
        <taxon>Halalkalibacterium (ex Joshi et al. 2022)</taxon>
    </lineage>
</organism>
<feature type="domain" description="Methyltransferase" evidence="1">
    <location>
        <begin position="49"/>
        <end position="123"/>
    </location>
</feature>
<evidence type="ECO:0000313" key="3">
    <source>
        <dbReference type="Proteomes" id="UP000001258"/>
    </source>
</evidence>
<dbReference type="KEGG" id="bha:BH0047"/>
<dbReference type="PANTHER" id="PTHR47739:SF1">
    <property type="entry name" value="TRNA1(VAL) (ADENINE(37)-N6)-METHYLTRANSFERASE"/>
    <property type="match status" value="1"/>
</dbReference>
<dbReference type="EMBL" id="BA000004">
    <property type="protein sequence ID" value="BAB03766.1"/>
    <property type="molecule type" value="Genomic_DNA"/>
</dbReference>
<dbReference type="Gene3D" id="3.40.50.150">
    <property type="entry name" value="Vaccinia Virus protein VP39"/>
    <property type="match status" value="1"/>
</dbReference>
<dbReference type="STRING" id="272558.gene:10725869"/>
<sequence>MIPTYDDERIDYTPGRTRQVIQSPNVFAFSMDAVLLARFVYLPIQKGDILDLCTGNGIVPLLLTERSKARMVGVEIQERLFEMAIRNSQLNDLEQQLTFMNLDLKDLPKNMPMHSFDVVTCNPPYFANLNEDLLNDNPYLAIARHEIHCSLDDVLRVSSQMVKNRGKVAIVHRPERITELIEGMKRYRIEPKRLQFIHPKAGAEANIVLIEGMLGGNSGVKVLPPLTVYDGNGKYTIEFQQVFAGQ</sequence>
<dbReference type="OrthoDB" id="9777257at2"/>
<evidence type="ECO:0000259" key="1">
    <source>
        <dbReference type="Pfam" id="PF13649"/>
    </source>
</evidence>
<dbReference type="eggNOG" id="COG4123">
    <property type="taxonomic scope" value="Bacteria"/>
</dbReference>
<keyword evidence="3" id="KW-1185">Reference proteome</keyword>
<dbReference type="InterPro" id="IPR041698">
    <property type="entry name" value="Methyltransf_25"/>
</dbReference>
<dbReference type="SUPFAM" id="SSF53335">
    <property type="entry name" value="S-adenosyl-L-methionine-dependent methyltransferases"/>
    <property type="match status" value="1"/>
</dbReference>
<reference evidence="2 3" key="1">
    <citation type="journal article" date="2000" name="Nucleic Acids Res.">
        <title>Complete genome sequence of the alkaliphilic bacterium Bacillus halodurans and genomic sequence comparison with Bacillus subtilis.</title>
        <authorList>
            <person name="Takami H."/>
            <person name="Nakasone K."/>
            <person name="Takaki Y."/>
            <person name="Maeno G."/>
            <person name="Sasaki R."/>
            <person name="Masui N."/>
            <person name="Fuji F."/>
            <person name="Hirama C."/>
            <person name="Nakamura Y."/>
            <person name="Ogasawara N."/>
            <person name="Kuhara S."/>
            <person name="Horikoshi K."/>
        </authorList>
    </citation>
    <scope>NUCLEOTIDE SEQUENCE [LARGE SCALE GENOMIC DNA]</scope>
    <source>
        <strain evidence="3">ATCC BAA-125 / DSM 18197 / FERM 7344 / JCM 9153 / C-125</strain>
    </source>
</reference>
<evidence type="ECO:0000313" key="2">
    <source>
        <dbReference type="EMBL" id="BAB03766.1"/>
    </source>
</evidence>
<accession>Q9KGL4</accession>
<dbReference type="Pfam" id="PF13649">
    <property type="entry name" value="Methyltransf_25"/>
    <property type="match status" value="1"/>
</dbReference>
<dbReference type="CDD" id="cd02440">
    <property type="entry name" value="AdoMet_MTases"/>
    <property type="match status" value="1"/>
</dbReference>
<protein>
    <submittedName>
        <fullName evidence="2">BH0047 protein</fullName>
    </submittedName>
</protein>
<dbReference type="InterPro" id="IPR050210">
    <property type="entry name" value="tRNA_Adenine-N(6)_MTase"/>
</dbReference>
<dbReference type="RefSeq" id="WP_010896231.1">
    <property type="nucleotide sequence ID" value="NC_002570.2"/>
</dbReference>
<name>Q9KGL4_HALH5</name>
<dbReference type="PANTHER" id="PTHR47739">
    <property type="entry name" value="TRNA1(VAL) (ADENINE(37)-N6)-METHYLTRANSFERASE"/>
    <property type="match status" value="1"/>
</dbReference>
<dbReference type="PIR" id="G83655">
    <property type="entry name" value="G83655"/>
</dbReference>
<dbReference type="HOGENOM" id="CLU_061983_3_0_9"/>
<dbReference type="GO" id="GO:0008168">
    <property type="term" value="F:methyltransferase activity"/>
    <property type="evidence" value="ECO:0007669"/>
    <property type="project" value="InterPro"/>
</dbReference>
<dbReference type="Proteomes" id="UP000001258">
    <property type="component" value="Chromosome"/>
</dbReference>
<gene>
    <name evidence="2" type="ordered locus">BH0047</name>
</gene>